<name>A0ABD0JTS4_9CAEN</name>
<evidence type="ECO:0000313" key="3">
    <source>
        <dbReference type="Proteomes" id="UP001519460"/>
    </source>
</evidence>
<feature type="coiled-coil region" evidence="1">
    <location>
        <begin position="101"/>
        <end position="258"/>
    </location>
</feature>
<keyword evidence="3" id="KW-1185">Reference proteome</keyword>
<feature type="coiled-coil region" evidence="1">
    <location>
        <begin position="38"/>
        <end position="65"/>
    </location>
</feature>
<dbReference type="EMBL" id="JACVVK020000327">
    <property type="protein sequence ID" value="KAK7478392.1"/>
    <property type="molecule type" value="Genomic_DNA"/>
</dbReference>
<gene>
    <name evidence="2" type="ORF">BaRGS_00030396</name>
</gene>
<reference evidence="2 3" key="1">
    <citation type="journal article" date="2023" name="Sci. Data">
        <title>Genome assembly of the Korean intertidal mud-creeper Batillaria attramentaria.</title>
        <authorList>
            <person name="Patra A.K."/>
            <person name="Ho P.T."/>
            <person name="Jun S."/>
            <person name="Lee S.J."/>
            <person name="Kim Y."/>
            <person name="Won Y.J."/>
        </authorList>
    </citation>
    <scope>NUCLEOTIDE SEQUENCE [LARGE SCALE GENOMIC DNA]</scope>
    <source>
        <strain evidence="2">Wonlab-2016</strain>
    </source>
</reference>
<sequence>MFNVLNLESAVIDVVAVLLVKEQKGRIAELSRAKHEQATQYRERVDELEASVGEARKRMVQFELLKQESVRLQSTVHAQESVIQGLKAERRLWGQELAQQGASLSQDRGRLEAKIETLEQEVTTLKKQLDKETDLVKIKTKMVDDQTETIRKLKEGLLERDEQIRETREETLRVQRSLEEQLGEERAAHQDTQELLEEARGRKSELKQQMAAMQAELDASQQAHQQLNARWREKSELIGNLERQVADMKKTWQDKEKKLTAERDKAVEAATLAIEKMRGMDDGFRQQLESAEKSHREELARITQEKQHEVEMAERKVVMVEEEMRELLRETEQSKRTMEEKMKRLTQALGDLQSDLY</sequence>
<keyword evidence="1" id="KW-0175">Coiled coil</keyword>
<accession>A0ABD0JTS4</accession>
<dbReference type="AlphaFoldDB" id="A0ABD0JTS4"/>
<proteinExistence type="predicted"/>
<dbReference type="Proteomes" id="UP001519460">
    <property type="component" value="Unassembled WGS sequence"/>
</dbReference>
<evidence type="ECO:0000313" key="2">
    <source>
        <dbReference type="EMBL" id="KAK7478392.1"/>
    </source>
</evidence>
<evidence type="ECO:0000256" key="1">
    <source>
        <dbReference type="SAM" id="Coils"/>
    </source>
</evidence>
<comment type="caution">
    <text evidence="2">The sequence shown here is derived from an EMBL/GenBank/DDBJ whole genome shotgun (WGS) entry which is preliminary data.</text>
</comment>
<organism evidence="2 3">
    <name type="scientific">Batillaria attramentaria</name>
    <dbReference type="NCBI Taxonomy" id="370345"/>
    <lineage>
        <taxon>Eukaryota</taxon>
        <taxon>Metazoa</taxon>
        <taxon>Spiralia</taxon>
        <taxon>Lophotrochozoa</taxon>
        <taxon>Mollusca</taxon>
        <taxon>Gastropoda</taxon>
        <taxon>Caenogastropoda</taxon>
        <taxon>Sorbeoconcha</taxon>
        <taxon>Cerithioidea</taxon>
        <taxon>Batillariidae</taxon>
        <taxon>Batillaria</taxon>
    </lineage>
</organism>
<feature type="coiled-coil region" evidence="1">
    <location>
        <begin position="285"/>
        <end position="355"/>
    </location>
</feature>
<protein>
    <submittedName>
        <fullName evidence="2">Uncharacterized protein</fullName>
    </submittedName>
</protein>